<gene>
    <name evidence="1" type="ORF">TPC1_13280</name>
</gene>
<name>A0A146KBH2_9EUKA</name>
<evidence type="ECO:0000313" key="1">
    <source>
        <dbReference type="EMBL" id="JAP94170.1"/>
    </source>
</evidence>
<sequence length="505" mass="59860">TLSIGQAGSYACQHFFNIMSQNPSEQLFYETRTKSKPRSLFVNFHHDVGPTPWSMTQLDDPEDAKKAVFEEEPLQQQVGQHEQSENEEFEDINLIKNPKKPQLSNFHQNSDDDVDGQVKLFNAWNKDHSTRKIREFRQNYDLPDRFYTDFQEIEHDYHILNYKLSNYDQLYYKFYSNQEVEDTTDFISQQLERSDYTEAFQLFQNSQTHFSLFNTEILNFIQEECPRASILLYDVQPSYQVKFPLQMQINSILQQIDFDNTHQLVQKYSFQPQLYLQSAQTAVNAASLFQATYSMQFIQNKLIDTPLRKYVQNCSFLEDAFQNRQIDQVSQQIKASFAAVQVFRQTKESKLDQFLVEEAKVESFVAQLQHSVQNQQTSLNTDIILQNNQQYEEMLQIGKSVKRSLQIHDSEIKLSKTFPHMFQSEFKYRTDANLCLELFNSPVIQNDMIQLKREMKKRKTNGKYAKYFQKVDREDEEVFDYIQSVVQNYDGKWWEGKIEETEDSD</sequence>
<dbReference type="Gene3D" id="3.40.50.1440">
    <property type="entry name" value="Tubulin/FtsZ, GTPase domain"/>
    <property type="match status" value="1"/>
</dbReference>
<dbReference type="EMBL" id="GDID01002436">
    <property type="protein sequence ID" value="JAP94170.1"/>
    <property type="molecule type" value="Transcribed_RNA"/>
</dbReference>
<proteinExistence type="predicted"/>
<protein>
    <submittedName>
        <fullName evidence="1">Uncharacterized protein</fullName>
    </submittedName>
</protein>
<organism evidence="1">
    <name type="scientific">Trepomonas sp. PC1</name>
    <dbReference type="NCBI Taxonomy" id="1076344"/>
    <lineage>
        <taxon>Eukaryota</taxon>
        <taxon>Metamonada</taxon>
        <taxon>Diplomonadida</taxon>
        <taxon>Hexamitidae</taxon>
        <taxon>Hexamitinae</taxon>
        <taxon>Trepomonas</taxon>
    </lineage>
</organism>
<reference evidence="1" key="1">
    <citation type="submission" date="2015-07" db="EMBL/GenBank/DDBJ databases">
        <title>Adaptation to a free-living lifestyle via gene acquisitions in the diplomonad Trepomonas sp. PC1.</title>
        <authorList>
            <person name="Xu F."/>
            <person name="Jerlstrom-Hultqvist J."/>
            <person name="Kolisko M."/>
            <person name="Simpson A.G.B."/>
            <person name="Roger A.J."/>
            <person name="Svard S.G."/>
            <person name="Andersson J.O."/>
        </authorList>
    </citation>
    <scope>NUCLEOTIDE SEQUENCE</scope>
    <source>
        <strain evidence="1">PC1</strain>
    </source>
</reference>
<dbReference type="SUPFAM" id="SSF52490">
    <property type="entry name" value="Tubulin nucleotide-binding domain-like"/>
    <property type="match status" value="1"/>
</dbReference>
<dbReference type="InterPro" id="IPR036525">
    <property type="entry name" value="Tubulin/FtsZ_GTPase_sf"/>
</dbReference>
<dbReference type="AlphaFoldDB" id="A0A146KBH2"/>
<accession>A0A146KBH2</accession>
<feature type="non-terminal residue" evidence="1">
    <location>
        <position position="1"/>
    </location>
</feature>